<protein>
    <submittedName>
        <fullName evidence="1">Uncharacterized protein</fullName>
    </submittedName>
</protein>
<evidence type="ECO:0000313" key="2">
    <source>
        <dbReference type="Proteomes" id="UP001169066"/>
    </source>
</evidence>
<dbReference type="EMBL" id="JAQIBC010000009">
    <property type="protein sequence ID" value="MDM5264515.1"/>
    <property type="molecule type" value="Genomic_DNA"/>
</dbReference>
<keyword evidence="2" id="KW-1185">Reference proteome</keyword>
<proteinExistence type="predicted"/>
<reference evidence="1" key="1">
    <citation type="submission" date="2023-01" db="EMBL/GenBank/DDBJ databases">
        <title>Sulfurovum sp. XTW-4 genome assembly.</title>
        <authorList>
            <person name="Wang J."/>
        </authorList>
    </citation>
    <scope>NUCLEOTIDE SEQUENCE</scope>
    <source>
        <strain evidence="1">XTW-4</strain>
    </source>
</reference>
<dbReference type="RefSeq" id="WP_289402412.1">
    <property type="nucleotide sequence ID" value="NZ_JAQIBC010000009.1"/>
</dbReference>
<evidence type="ECO:0000313" key="1">
    <source>
        <dbReference type="EMBL" id="MDM5264515.1"/>
    </source>
</evidence>
<name>A0ABT7QU20_9BACT</name>
<gene>
    <name evidence="1" type="ORF">PF327_09935</name>
</gene>
<organism evidence="1 2">
    <name type="scientific">Sulfurovum xiamenensis</name>
    <dbReference type="NCBI Taxonomy" id="3019066"/>
    <lineage>
        <taxon>Bacteria</taxon>
        <taxon>Pseudomonadati</taxon>
        <taxon>Campylobacterota</taxon>
        <taxon>Epsilonproteobacteria</taxon>
        <taxon>Campylobacterales</taxon>
        <taxon>Sulfurovaceae</taxon>
        <taxon>Sulfurovum</taxon>
    </lineage>
</organism>
<dbReference type="Proteomes" id="UP001169066">
    <property type="component" value="Unassembled WGS sequence"/>
</dbReference>
<sequence length="106" mass="12422">MKQQTLAKLYYLKKQGKNIYLSILTENLRRIFAYSSENFKDYDVLFESTAKPKGELLIKQKIITDLHKNHIIANTKSFKAENIFTFNKNVLKLTTPLNKEFVCMSL</sequence>
<accession>A0ABT7QU20</accession>
<comment type="caution">
    <text evidence="1">The sequence shown here is derived from an EMBL/GenBank/DDBJ whole genome shotgun (WGS) entry which is preliminary data.</text>
</comment>